<dbReference type="Proteomes" id="UP000254573">
    <property type="component" value="Unassembled WGS sequence"/>
</dbReference>
<keyword evidence="4" id="KW-1185">Reference proteome</keyword>
<evidence type="ECO:0000313" key="1">
    <source>
        <dbReference type="EMBL" id="SUA78615.1"/>
    </source>
</evidence>
<evidence type="ECO:0000313" key="3">
    <source>
        <dbReference type="Proteomes" id="UP000254573"/>
    </source>
</evidence>
<dbReference type="Proteomes" id="UP000361468">
    <property type="component" value="Unassembled WGS sequence"/>
</dbReference>
<protein>
    <recommendedName>
        <fullName evidence="5">Toxin HicA</fullName>
    </recommendedName>
</protein>
<dbReference type="GeneID" id="57201199"/>
<proteinExistence type="predicted"/>
<dbReference type="EMBL" id="CABPSO010000023">
    <property type="protein sequence ID" value="VVE73063.1"/>
    <property type="molecule type" value="Genomic_DNA"/>
</dbReference>
<reference evidence="2 4" key="2">
    <citation type="submission" date="2019-08" db="EMBL/GenBank/DDBJ databases">
        <authorList>
            <person name="Peeters C."/>
        </authorList>
    </citation>
    <scope>NUCLEOTIDE SEQUENCE [LARGE SCALE GENOMIC DNA]</scope>
    <source>
        <strain evidence="2 4">LMG 31119</strain>
    </source>
</reference>
<dbReference type="OrthoDB" id="308644at2"/>
<evidence type="ECO:0008006" key="5">
    <source>
        <dbReference type="Google" id="ProtNLM"/>
    </source>
</evidence>
<reference evidence="1 3" key="1">
    <citation type="submission" date="2018-06" db="EMBL/GenBank/DDBJ databases">
        <authorList>
            <consortium name="Pathogen Informatics"/>
            <person name="Doyle S."/>
        </authorList>
    </citation>
    <scope>NUCLEOTIDE SEQUENCE [LARGE SCALE GENOMIC DNA]</scope>
    <source>
        <strain evidence="1 3">NCTC13160</strain>
    </source>
</reference>
<dbReference type="EMBL" id="UGSG01000001">
    <property type="protein sequence ID" value="SUA78615.1"/>
    <property type="molecule type" value="Genomic_DNA"/>
</dbReference>
<evidence type="ECO:0000313" key="2">
    <source>
        <dbReference type="EMBL" id="VVE73063.1"/>
    </source>
</evidence>
<dbReference type="RefSeq" id="WP_072619129.1">
    <property type="nucleotide sequence ID" value="NC_023018.2"/>
</dbReference>
<dbReference type="AlphaFoldDB" id="A0A378YN39"/>
<evidence type="ECO:0000313" key="4">
    <source>
        <dbReference type="Proteomes" id="UP000361468"/>
    </source>
</evidence>
<organism evidence="1 3">
    <name type="scientific">Pandoraea pnomenusa</name>
    <dbReference type="NCBI Taxonomy" id="93220"/>
    <lineage>
        <taxon>Bacteria</taxon>
        <taxon>Pseudomonadati</taxon>
        <taxon>Pseudomonadota</taxon>
        <taxon>Betaproteobacteria</taxon>
        <taxon>Burkholderiales</taxon>
        <taxon>Burkholderiaceae</taxon>
        <taxon>Pandoraea</taxon>
    </lineage>
</organism>
<accession>A0A378YN39</accession>
<name>A0A378YN39_9BURK</name>
<sequence>MPPAAKLLAKIAREPANVRFTELMSLCEIYFGPPRRSGSHVVFKTPWYGDPRVNLQNSGGMAKVYQVRQVLNAVRKFEGLEHEH</sequence>
<gene>
    <name evidence="1" type="ORF">NCTC13160_02758</name>
    <name evidence="2" type="ORF">PPN31119_04479</name>
</gene>